<dbReference type="AlphaFoldDB" id="A0AAV8WBN0"/>
<proteinExistence type="predicted"/>
<feature type="region of interest" description="Disordered" evidence="3">
    <location>
        <begin position="285"/>
        <end position="348"/>
    </location>
</feature>
<dbReference type="InterPro" id="IPR001878">
    <property type="entry name" value="Znf_CCHC"/>
</dbReference>
<keyword evidence="2" id="KW-0863">Zinc-finger</keyword>
<dbReference type="PROSITE" id="PS00141">
    <property type="entry name" value="ASP_PROTEASE"/>
    <property type="match status" value="1"/>
</dbReference>
<accession>A0AAV8WBN0</accession>
<evidence type="ECO:0000313" key="5">
    <source>
        <dbReference type="EMBL" id="KAJ8923979.1"/>
    </source>
</evidence>
<dbReference type="PROSITE" id="PS50158">
    <property type="entry name" value="ZF_CCHC"/>
    <property type="match status" value="2"/>
</dbReference>
<evidence type="ECO:0000256" key="3">
    <source>
        <dbReference type="SAM" id="MobiDB-lite"/>
    </source>
</evidence>
<feature type="region of interest" description="Disordered" evidence="3">
    <location>
        <begin position="1"/>
        <end position="20"/>
    </location>
</feature>
<dbReference type="Proteomes" id="UP001159042">
    <property type="component" value="Unassembled WGS sequence"/>
</dbReference>
<feature type="compositionally biased region" description="Polar residues" evidence="3">
    <location>
        <begin position="772"/>
        <end position="783"/>
    </location>
</feature>
<name>A0AAV8WBN0_9CUCU</name>
<dbReference type="SMART" id="SM00343">
    <property type="entry name" value="ZnF_C2HC"/>
    <property type="match status" value="4"/>
</dbReference>
<comment type="caution">
    <text evidence="5">The sequence shown here is derived from an EMBL/GenBank/DDBJ whole genome shotgun (WGS) entry which is preliminary data.</text>
</comment>
<keyword evidence="2" id="KW-0862">Zinc</keyword>
<sequence>MTTPGGAKTPTDPKPDPAAVDLGDLRLSWIYKLRKDEIDAELDKFRLDLTGTVEEKKKRLVRFIREGCTSPRPGRQTEHLQFPVPPPLPTTGNQIPSVQQPSLTAPPATTVPPFPGAVSTFTVSTVCERVRKWNLRFNGKTDAVEFLEKLCEFQEHSGISTTALLPTLYEIFQGNALAWYRNNRELWSCWEDFVTDFKQFYLPVDYESFLEEQIYHRRQQPGESGRDYLVALQTLLRRHGGFTPEKALYRLHGNLRPEYKEYIRLSDVQGTRDLVRRIEEFETIQEEKSRSKARQPNASPSYVNRPKVTAPPPPAGPSPRRDPEPTTAPPRPPAMTSNRGNSAPTSSSFNRNSICWRCGNGGHFHSQCQAPPRLFCSRCGQPGIMTRDCQCSRSEGLQRNCAVRPVPYRPVEVLETVITPEHDNRPHVPVRIRNQTFLALVDTGSARSYIGNRVHRHCDQLGVPNQAATAPDIQLANGKVATVVKAYHLEFYVADKRFEEWLDYLPDLSCDLVLGMDILSQHDFVISPAAATVRLDNTVVSTRSPPPPNPLGTMAPNISGQEESQRKEFLYTDVPSFQDIRDNSDLVQHNSYLKACEPAQQKYRPPHLRKLAITNQKKVDLPSLHSSEDEDPAARALEEASREQKNTPPAPRTVPPEPRTASPPAAVTENPAAHDRKPDVPNPSRIILALPDEPDLGIRLLGPHPTAAPASGSTAPDTDCQIYLPVDRWALCWRCGHPGHSRYACKGKPKVFCSRCGLYGTMSKDCACDKASGQNHPRLSQSAHPRHRTSIRRPPRSPSQRRSRSAAQSRHRSHPTTHVSRGTQCHLAQWSLAYTLGVARRHKQLLAGNQTQQTCRPRAPAQRIRLSPKVEYSARAQASPEPAAQSPAKAQVYPGHSKAKEPVADQPLHRADVPSTRPGTDSEPVRKKYRRSYCVKIYAKRFRDLLPSTSQNVDKAVSLDGSLSRSNLTLNLKKLQVSGVVKEEQKWSSMSKIEDIFKKFLFD</sequence>
<feature type="domain" description="CCHC-type" evidence="4">
    <location>
        <begin position="355"/>
        <end position="368"/>
    </location>
</feature>
<dbReference type="InterPro" id="IPR021109">
    <property type="entry name" value="Peptidase_aspartic_dom_sf"/>
</dbReference>
<evidence type="ECO:0000259" key="4">
    <source>
        <dbReference type="PROSITE" id="PS50158"/>
    </source>
</evidence>
<keyword evidence="2" id="KW-0479">Metal-binding</keyword>
<dbReference type="InterPro" id="IPR036875">
    <property type="entry name" value="Znf_CCHC_sf"/>
</dbReference>
<keyword evidence="6" id="KW-1185">Reference proteome</keyword>
<dbReference type="InterPro" id="IPR005162">
    <property type="entry name" value="Retrotrans_gag_dom"/>
</dbReference>
<gene>
    <name evidence="5" type="ORF">NQ315_006755</name>
</gene>
<feature type="compositionally biased region" description="Basic and acidic residues" evidence="3">
    <location>
        <begin position="632"/>
        <end position="645"/>
    </location>
</feature>
<feature type="compositionally biased region" description="Basic and acidic residues" evidence="3">
    <location>
        <begin position="898"/>
        <end position="912"/>
    </location>
</feature>
<dbReference type="GO" id="GO:0004190">
    <property type="term" value="F:aspartic-type endopeptidase activity"/>
    <property type="evidence" value="ECO:0007669"/>
    <property type="project" value="InterPro"/>
</dbReference>
<dbReference type="InterPro" id="IPR001969">
    <property type="entry name" value="Aspartic_peptidase_AS"/>
</dbReference>
<feature type="compositionally biased region" description="Polar residues" evidence="3">
    <location>
        <begin position="335"/>
        <end position="348"/>
    </location>
</feature>
<evidence type="ECO:0000256" key="1">
    <source>
        <dbReference type="ARBA" id="ARBA00022581"/>
    </source>
</evidence>
<dbReference type="GO" id="GO:0003676">
    <property type="term" value="F:nucleic acid binding"/>
    <property type="evidence" value="ECO:0007669"/>
    <property type="project" value="InterPro"/>
</dbReference>
<feature type="region of interest" description="Disordered" evidence="3">
    <location>
        <begin position="539"/>
        <end position="565"/>
    </location>
</feature>
<feature type="region of interest" description="Disordered" evidence="3">
    <location>
        <begin position="615"/>
        <end position="686"/>
    </location>
</feature>
<dbReference type="EMBL" id="JANEYG010000003">
    <property type="protein sequence ID" value="KAJ8923979.1"/>
    <property type="molecule type" value="Genomic_DNA"/>
</dbReference>
<evidence type="ECO:0000256" key="2">
    <source>
        <dbReference type="PROSITE-ProRule" id="PRU00047"/>
    </source>
</evidence>
<feature type="region of interest" description="Disordered" evidence="3">
    <location>
        <begin position="770"/>
        <end position="822"/>
    </location>
</feature>
<dbReference type="GO" id="GO:0008270">
    <property type="term" value="F:zinc ion binding"/>
    <property type="evidence" value="ECO:0007669"/>
    <property type="project" value="UniProtKB-KW"/>
</dbReference>
<reference evidence="5 6" key="1">
    <citation type="journal article" date="2023" name="Insect Mol. Biol.">
        <title>Genome sequencing provides insights into the evolution of gene families encoding plant cell wall-degrading enzymes in longhorned beetles.</title>
        <authorList>
            <person name="Shin N.R."/>
            <person name="Okamura Y."/>
            <person name="Kirsch R."/>
            <person name="Pauchet Y."/>
        </authorList>
    </citation>
    <scope>NUCLEOTIDE SEQUENCE [LARGE SCALE GENOMIC DNA]</scope>
    <source>
        <strain evidence="5">EAD_L_NR</strain>
    </source>
</reference>
<feature type="region of interest" description="Disordered" evidence="3">
    <location>
        <begin position="848"/>
        <end position="925"/>
    </location>
</feature>
<protein>
    <recommendedName>
        <fullName evidence="4">CCHC-type domain-containing protein</fullName>
    </recommendedName>
</protein>
<organism evidence="5 6">
    <name type="scientific">Exocentrus adspersus</name>
    <dbReference type="NCBI Taxonomy" id="1586481"/>
    <lineage>
        <taxon>Eukaryota</taxon>
        <taxon>Metazoa</taxon>
        <taxon>Ecdysozoa</taxon>
        <taxon>Arthropoda</taxon>
        <taxon>Hexapoda</taxon>
        <taxon>Insecta</taxon>
        <taxon>Pterygota</taxon>
        <taxon>Neoptera</taxon>
        <taxon>Endopterygota</taxon>
        <taxon>Coleoptera</taxon>
        <taxon>Polyphaga</taxon>
        <taxon>Cucujiformia</taxon>
        <taxon>Chrysomeloidea</taxon>
        <taxon>Cerambycidae</taxon>
        <taxon>Lamiinae</taxon>
        <taxon>Acanthocinini</taxon>
        <taxon>Exocentrus</taxon>
    </lineage>
</organism>
<dbReference type="PANTHER" id="PTHR13037">
    <property type="entry name" value="FORMIN"/>
    <property type="match status" value="1"/>
</dbReference>
<dbReference type="SUPFAM" id="SSF50630">
    <property type="entry name" value="Acid proteases"/>
    <property type="match status" value="1"/>
</dbReference>
<dbReference type="Pfam" id="PF03732">
    <property type="entry name" value="Retrotrans_gag"/>
    <property type="match status" value="1"/>
</dbReference>
<dbReference type="PANTHER" id="PTHR13037:SF24">
    <property type="entry name" value="POLYCOMB PROTEIN PCL-RELATED"/>
    <property type="match status" value="1"/>
</dbReference>
<feature type="compositionally biased region" description="Pro residues" evidence="3">
    <location>
        <begin position="648"/>
        <end position="658"/>
    </location>
</feature>
<evidence type="ECO:0000313" key="6">
    <source>
        <dbReference type="Proteomes" id="UP001159042"/>
    </source>
</evidence>
<dbReference type="Gene3D" id="2.40.70.10">
    <property type="entry name" value="Acid Proteases"/>
    <property type="match status" value="1"/>
</dbReference>
<feature type="domain" description="CCHC-type" evidence="4">
    <location>
        <begin position="732"/>
        <end position="746"/>
    </location>
</feature>
<keyword evidence="1" id="KW-0945">Host-virus interaction</keyword>
<dbReference type="SUPFAM" id="SSF57756">
    <property type="entry name" value="Retrovirus zinc finger-like domains"/>
    <property type="match status" value="2"/>
</dbReference>
<dbReference type="CDD" id="cd00303">
    <property type="entry name" value="retropepsin_like"/>
    <property type="match status" value="1"/>
</dbReference>
<feature type="compositionally biased region" description="Basic residues" evidence="3">
    <location>
        <begin position="784"/>
        <end position="815"/>
    </location>
</feature>
<dbReference type="GO" id="GO:0006508">
    <property type="term" value="P:proteolysis"/>
    <property type="evidence" value="ECO:0007669"/>
    <property type="project" value="InterPro"/>
</dbReference>
<dbReference type="Gene3D" id="4.10.60.10">
    <property type="entry name" value="Zinc finger, CCHC-type"/>
    <property type="match status" value="1"/>
</dbReference>
<feature type="compositionally biased region" description="Low complexity" evidence="3">
    <location>
        <begin position="873"/>
        <end position="891"/>
    </location>
</feature>